<keyword evidence="2" id="KW-0378">Hydrolase</keyword>
<dbReference type="PANTHER" id="PTHR43248:SF3">
    <property type="entry name" value="AB HYDROLASE-1 DOMAIN-CONTAINING PROTEIN"/>
    <property type="match status" value="1"/>
</dbReference>
<accession>A0AAD5QD23</accession>
<comment type="similarity">
    <text evidence="1">Belongs to the peptidase S33 family.</text>
</comment>
<dbReference type="Proteomes" id="UP001209570">
    <property type="component" value="Unassembled WGS sequence"/>
</dbReference>
<reference evidence="5" key="1">
    <citation type="submission" date="2021-12" db="EMBL/GenBank/DDBJ databases">
        <title>Prjna785345.</title>
        <authorList>
            <person name="Rujirawat T."/>
            <person name="Krajaejun T."/>
        </authorList>
    </citation>
    <scope>NUCLEOTIDE SEQUENCE</scope>
    <source>
        <strain evidence="5">Pi057C3</strain>
    </source>
</reference>
<dbReference type="EMBL" id="JAKCXM010000045">
    <property type="protein sequence ID" value="KAJ0405442.1"/>
    <property type="molecule type" value="Genomic_DNA"/>
</dbReference>
<dbReference type="InterPro" id="IPR029058">
    <property type="entry name" value="AB_hydrolase_fold"/>
</dbReference>
<protein>
    <submittedName>
        <fullName evidence="5">Uncharacterized protein</fullName>
    </submittedName>
</protein>
<feature type="compositionally biased region" description="Low complexity" evidence="3">
    <location>
        <begin position="497"/>
        <end position="509"/>
    </location>
</feature>
<dbReference type="PANTHER" id="PTHR43248">
    <property type="entry name" value="2-SUCCINYL-6-HYDROXY-2,4-CYCLOHEXADIENE-1-CARBOXYLATE SYNTHASE"/>
    <property type="match status" value="1"/>
</dbReference>
<keyword evidence="6" id="KW-1185">Reference proteome</keyword>
<dbReference type="GO" id="GO:0016787">
    <property type="term" value="F:hydrolase activity"/>
    <property type="evidence" value="ECO:0007669"/>
    <property type="project" value="UniProtKB-KW"/>
</dbReference>
<dbReference type="InterPro" id="IPR051601">
    <property type="entry name" value="Serine_prot/Carboxylest_S33"/>
</dbReference>
<organism evidence="5 6">
    <name type="scientific">Pythium insidiosum</name>
    <name type="common">Pythiosis disease agent</name>
    <dbReference type="NCBI Taxonomy" id="114742"/>
    <lineage>
        <taxon>Eukaryota</taxon>
        <taxon>Sar</taxon>
        <taxon>Stramenopiles</taxon>
        <taxon>Oomycota</taxon>
        <taxon>Peronosporomycetes</taxon>
        <taxon>Pythiales</taxon>
        <taxon>Pythiaceae</taxon>
        <taxon>Pythium</taxon>
    </lineage>
</organism>
<evidence type="ECO:0000256" key="1">
    <source>
        <dbReference type="ARBA" id="ARBA00010088"/>
    </source>
</evidence>
<name>A0AAD5QD23_PYTIN</name>
<feature type="region of interest" description="Disordered" evidence="3">
    <location>
        <begin position="497"/>
        <end position="575"/>
    </location>
</feature>
<evidence type="ECO:0000256" key="3">
    <source>
        <dbReference type="SAM" id="MobiDB-lite"/>
    </source>
</evidence>
<dbReference type="SUPFAM" id="SSF53474">
    <property type="entry name" value="alpha/beta-Hydrolases"/>
    <property type="match status" value="1"/>
</dbReference>
<feature type="signal peptide" evidence="4">
    <location>
        <begin position="1"/>
        <end position="27"/>
    </location>
</feature>
<feature type="chain" id="PRO_5042244790" evidence="4">
    <location>
        <begin position="28"/>
        <end position="1405"/>
    </location>
</feature>
<evidence type="ECO:0000313" key="6">
    <source>
        <dbReference type="Proteomes" id="UP001209570"/>
    </source>
</evidence>
<feature type="compositionally biased region" description="Basic residues" evidence="3">
    <location>
        <begin position="549"/>
        <end position="561"/>
    </location>
</feature>
<keyword evidence="4" id="KW-0732">Signal</keyword>
<proteinExistence type="inferred from homology"/>
<evidence type="ECO:0000256" key="2">
    <source>
        <dbReference type="ARBA" id="ARBA00022801"/>
    </source>
</evidence>
<feature type="compositionally biased region" description="Polar residues" evidence="3">
    <location>
        <begin position="531"/>
        <end position="541"/>
    </location>
</feature>
<sequence>MAYLSTHSVVAAVFLLLALLALPATDGAFVAPNELLGQCLTPEWVRSIETKLGISTSDRDAQGRLIHPHLRAALGHVRFRLDDARTSETPVEQLYLESCFVGKKAFYGAGAQVNPSDGTITNRGTVNGTLVLELKGWATHALATNVMAIIAREVVGYGVSMFKTSDAAYMPQRLASVRAGRCAPIHLNVEVWGTVETTYANESYRVGGIGYFGRSGLYTTTKFVEDGTDVSKYNPSFDADFWRDYRSNEKLMEALDVHQLKNNTRFYPPAELPCNDGTLGCKDHCSKTDTCAAREAQGKSCLVVLMMYPYYDTGYFEAVLANNKIPSYHCFLGYDPTQTYALEAFANNTPAVFYHYEPDPFHVVHEGKFSRVFLPRTRPDLSALASQSFGENGYGGKTTNPVSVDYPNSNLGKYANSAVQNEPILASLVSRISLSELDINSLLKMYVNITTNGGLEPLFPDDPYFSAACQWVRDNYPVWRLWLERLPVLRLHDKATDATTTTQAHSTSSGDTDTGVAPKKRSLLRLPVRASKSQVTPVQAFSSSAGSKVSKRSKRLKKKKEKKAESHQSTSVPCGSVQVAPNAHLGSCLTPEWVQAIEAKTGFSSTERDALGRLQHPHLHAAFKHVRFTVDDPRTKTVEMDELFQPSCVAGNNKIYGVGAQVDPSDGSVLNRGRVNGSLIVELRGWATHVLTTQVFAILVRELLGYDVSIFKTSNAQLMAQRMSSVQSGRCAPVHANVEVWRYDDTYANESYRAGGVGYFGRSGLFSTSTFIEDGTDPAKYSPPFSADFWRDYRSNEKLLTALSVYDFKNNSKYYPPREIACADGTVGCKDGCSKTDTCTAFEAQGKTCMVVVMMTADYDTGYFEAVLANKKIPSYHCFIGADALEAYAVEAYANKTPVVFYHYEPDPLHFVHEGKFERVFLPRSKPELAALTTKSFGENGYGGKTTNPVAVDFESTNLGKYAASIVQEQPMLGTLISRMTIGELDINSLLKMYVNITANGGLEPLFPNDPYFTAACHWVRDNYPVWRLWLERLPVCSLLTHISYEVHNCDAGNAKPRAIEFAWITPDPDDPTKPFVCDGGLMGLPETIETTLVMAMMLVPKVIRLNEQLNEQTDRTQTSAGGDETTQAGKRSVLRLPMRPSKAAVTPVVPFASKKMSSPSNNTAGPMSSGSGWSQRCQSSLAYRVFEDAATGLEPTKTAFVLHGILDAVMGHSFGGKVAIKYMDECVRQGWKVPEQVWVLDSLPGSVENDYAYRKVTASIERVLPVLKSIPLPIHSKKQLITDLTDKGISIGEAQWLTTNLKMISTHPETYTWKMSVPVIEDLFQSFLANDLWPAVEATPDGTDIHFVQADRSRMWTPAVVERLATLRQRKSNVHHYVLPNSDHWVHIDNPDGLLQIMLQNLPN</sequence>
<feature type="compositionally biased region" description="Polar residues" evidence="3">
    <location>
        <begin position="1113"/>
        <end position="1130"/>
    </location>
</feature>
<evidence type="ECO:0000256" key="4">
    <source>
        <dbReference type="SAM" id="SignalP"/>
    </source>
</evidence>
<evidence type="ECO:0000313" key="5">
    <source>
        <dbReference type="EMBL" id="KAJ0405442.1"/>
    </source>
</evidence>
<gene>
    <name evidence="5" type="ORF">P43SY_005061</name>
</gene>
<feature type="region of interest" description="Disordered" evidence="3">
    <location>
        <begin position="1113"/>
        <end position="1133"/>
    </location>
</feature>
<comment type="caution">
    <text evidence="5">The sequence shown here is derived from an EMBL/GenBank/DDBJ whole genome shotgun (WGS) entry which is preliminary data.</text>
</comment>
<dbReference type="Gene3D" id="3.40.50.1820">
    <property type="entry name" value="alpha/beta hydrolase"/>
    <property type="match status" value="1"/>
</dbReference>